<reference evidence="8" key="1">
    <citation type="submission" date="2017-09" db="EMBL/GenBank/DDBJ databases">
        <title>Depth-based differentiation of microbial function through sediment-hosted aquifers and enrichment of novel symbionts in the deep terrestrial subsurface.</title>
        <authorList>
            <person name="Probst A.J."/>
            <person name="Ladd B."/>
            <person name="Jarett J.K."/>
            <person name="Geller-Mcgrath D.E."/>
            <person name="Sieber C.M.K."/>
            <person name="Emerson J.B."/>
            <person name="Anantharaman K."/>
            <person name="Thomas B.C."/>
            <person name="Malmstrom R."/>
            <person name="Stieglmeier M."/>
            <person name="Klingl A."/>
            <person name="Woyke T."/>
            <person name="Ryan C.M."/>
            <person name="Banfield J.F."/>
        </authorList>
    </citation>
    <scope>NUCLEOTIDE SEQUENCE [LARGE SCALE GENOMIC DNA]</scope>
</reference>
<feature type="transmembrane region" description="Helical" evidence="6">
    <location>
        <begin position="382"/>
        <end position="401"/>
    </location>
</feature>
<dbReference type="InterPro" id="IPR002797">
    <property type="entry name" value="Polysacc_synth"/>
</dbReference>
<keyword evidence="3 6" id="KW-0812">Transmembrane</keyword>
<accession>A0A2M7VG72</accession>
<feature type="transmembrane region" description="Helical" evidence="6">
    <location>
        <begin position="291"/>
        <end position="310"/>
    </location>
</feature>
<evidence type="ECO:0000256" key="3">
    <source>
        <dbReference type="ARBA" id="ARBA00022692"/>
    </source>
</evidence>
<feature type="transmembrane region" description="Helical" evidence="6">
    <location>
        <begin position="172"/>
        <end position="193"/>
    </location>
</feature>
<sequence>MSLTKKVAYNTVWQFAGKIVSTIIGVAIVALITRHLGKNGYGQYTTVLAFVQFFAVIVDFGLYLVLIQEIADPNKDQKKAVSNIFTIRLVTAAVCFVLAPLVVLFFPYAAIVKQATIVMSLSFFLFTLAQVLVALFQKNLTMNKVLIAEVAGRILFLAATALFVYWGKDLLYIVGGNLVFNIIYLAIIFFFARRLVKFGLAFDFIYWRSIYQKAWPIAITSLLTLVYFKADTVILSIYRPEGEVGIYGATYKVLEIIGTFPHMFLGLILPILTTAYVTRDLERFKRVYQKAFDFFLIVTIPMVVGGSMLAERIMVFVAGPEFVSAGAVLQILLWATAIIFFGSLFGYIILAIDQQKKMIPYYIITAILSLILYFSLIPTYSYWAAAGATVFIEVLYAIFAWRISYRYSGRININWIAAPKIVLASTVMALFLWLAREWHLVILLVGAGAIYLVVLYLIKGLNKDVLNELRAPK</sequence>
<keyword evidence="5 6" id="KW-0472">Membrane</keyword>
<dbReference type="EMBL" id="PFPO01000016">
    <property type="protein sequence ID" value="PIZ99661.1"/>
    <property type="molecule type" value="Genomic_DNA"/>
</dbReference>
<feature type="transmembrane region" description="Helical" evidence="6">
    <location>
        <begin position="359"/>
        <end position="376"/>
    </location>
</feature>
<keyword evidence="4 6" id="KW-1133">Transmembrane helix</keyword>
<feature type="transmembrane region" description="Helical" evidence="6">
    <location>
        <begin position="44"/>
        <end position="66"/>
    </location>
</feature>
<feature type="transmembrane region" description="Helical" evidence="6">
    <location>
        <begin position="322"/>
        <end position="352"/>
    </location>
</feature>
<feature type="transmembrane region" description="Helical" evidence="6">
    <location>
        <begin position="87"/>
        <end position="111"/>
    </location>
</feature>
<evidence type="ECO:0000256" key="2">
    <source>
        <dbReference type="ARBA" id="ARBA00022475"/>
    </source>
</evidence>
<gene>
    <name evidence="7" type="ORF">COX77_00870</name>
</gene>
<evidence type="ECO:0000256" key="5">
    <source>
        <dbReference type="ARBA" id="ARBA00023136"/>
    </source>
</evidence>
<dbReference type="PANTHER" id="PTHR30250">
    <property type="entry name" value="PST FAMILY PREDICTED COLANIC ACID TRANSPORTER"/>
    <property type="match status" value="1"/>
</dbReference>
<feature type="transmembrane region" description="Helical" evidence="6">
    <location>
        <begin position="12"/>
        <end position="32"/>
    </location>
</feature>
<organism evidence="7 8">
    <name type="scientific">Candidatus Komeilibacteria bacterium CG_4_10_14_0_2_um_filter_37_10</name>
    <dbReference type="NCBI Taxonomy" id="1974470"/>
    <lineage>
        <taxon>Bacteria</taxon>
        <taxon>Candidatus Komeiliibacteriota</taxon>
    </lineage>
</organism>
<feature type="transmembrane region" description="Helical" evidence="6">
    <location>
        <begin position="258"/>
        <end position="279"/>
    </location>
</feature>
<comment type="subcellular location">
    <subcellularLocation>
        <location evidence="1">Cell membrane</location>
        <topology evidence="1">Multi-pass membrane protein</topology>
    </subcellularLocation>
</comment>
<dbReference type="AlphaFoldDB" id="A0A2M7VG72"/>
<dbReference type="GO" id="GO:0005886">
    <property type="term" value="C:plasma membrane"/>
    <property type="evidence" value="ECO:0007669"/>
    <property type="project" value="UniProtKB-SubCell"/>
</dbReference>
<feature type="transmembrane region" description="Helical" evidence="6">
    <location>
        <begin position="145"/>
        <end position="166"/>
    </location>
</feature>
<feature type="transmembrane region" description="Helical" evidence="6">
    <location>
        <begin position="413"/>
        <end position="434"/>
    </location>
</feature>
<feature type="transmembrane region" description="Helical" evidence="6">
    <location>
        <begin position="440"/>
        <end position="458"/>
    </location>
</feature>
<keyword evidence="2" id="KW-1003">Cell membrane</keyword>
<dbReference type="Pfam" id="PF01943">
    <property type="entry name" value="Polysacc_synt"/>
    <property type="match status" value="1"/>
</dbReference>
<evidence type="ECO:0000256" key="1">
    <source>
        <dbReference type="ARBA" id="ARBA00004651"/>
    </source>
</evidence>
<protein>
    <submittedName>
        <fullName evidence="7">Uncharacterized protein</fullName>
    </submittedName>
</protein>
<name>A0A2M7VG72_9BACT</name>
<evidence type="ECO:0000256" key="6">
    <source>
        <dbReference type="SAM" id="Phobius"/>
    </source>
</evidence>
<feature type="transmembrane region" description="Helical" evidence="6">
    <location>
        <begin position="117"/>
        <end position="136"/>
    </location>
</feature>
<dbReference type="CDD" id="cd13128">
    <property type="entry name" value="MATE_Wzx_like"/>
    <property type="match status" value="1"/>
</dbReference>
<comment type="caution">
    <text evidence="7">The sequence shown here is derived from an EMBL/GenBank/DDBJ whole genome shotgun (WGS) entry which is preliminary data.</text>
</comment>
<evidence type="ECO:0000256" key="4">
    <source>
        <dbReference type="ARBA" id="ARBA00022989"/>
    </source>
</evidence>
<dbReference type="Proteomes" id="UP000230405">
    <property type="component" value="Unassembled WGS sequence"/>
</dbReference>
<proteinExistence type="predicted"/>
<dbReference type="PANTHER" id="PTHR30250:SF11">
    <property type="entry name" value="O-ANTIGEN TRANSPORTER-RELATED"/>
    <property type="match status" value="1"/>
</dbReference>
<feature type="transmembrane region" description="Helical" evidence="6">
    <location>
        <begin position="214"/>
        <end position="238"/>
    </location>
</feature>
<evidence type="ECO:0000313" key="7">
    <source>
        <dbReference type="EMBL" id="PIZ99661.1"/>
    </source>
</evidence>
<evidence type="ECO:0000313" key="8">
    <source>
        <dbReference type="Proteomes" id="UP000230405"/>
    </source>
</evidence>
<dbReference type="InterPro" id="IPR050833">
    <property type="entry name" value="Poly_Biosynth_Transport"/>
</dbReference>